<dbReference type="InterPro" id="IPR015413">
    <property type="entry name" value="Methionyl/Leucyl_tRNA_Synth"/>
</dbReference>
<dbReference type="PROSITE" id="PS00178">
    <property type="entry name" value="AA_TRNA_LIGASE_I"/>
    <property type="match status" value="1"/>
</dbReference>
<dbReference type="InterPro" id="IPR014729">
    <property type="entry name" value="Rossmann-like_a/b/a_fold"/>
</dbReference>
<dbReference type="Gene3D" id="2.170.220.10">
    <property type="match status" value="1"/>
</dbReference>
<accession>A0ABR3F2H7</accession>
<evidence type="ECO:0000256" key="6">
    <source>
        <dbReference type="ARBA" id="ARBA00022917"/>
    </source>
</evidence>
<dbReference type="Pfam" id="PF09334">
    <property type="entry name" value="tRNA-synt_1g"/>
    <property type="match status" value="1"/>
</dbReference>
<dbReference type="SUPFAM" id="SSF47323">
    <property type="entry name" value="Anticodon-binding domain of a subclass of class I aminoacyl-tRNA synthetases"/>
    <property type="match status" value="1"/>
</dbReference>
<dbReference type="NCBIfam" id="TIGR00398">
    <property type="entry name" value="metG"/>
    <property type="match status" value="1"/>
</dbReference>
<dbReference type="EC" id="6.1.1.10" evidence="2"/>
<dbReference type="CDD" id="cd00814">
    <property type="entry name" value="MetRS_core"/>
    <property type="match status" value="1"/>
</dbReference>
<dbReference type="InterPro" id="IPR033911">
    <property type="entry name" value="MetRS_core"/>
</dbReference>
<dbReference type="InterPro" id="IPR009080">
    <property type="entry name" value="tRNAsynth_Ia_anticodon-bd"/>
</dbReference>
<dbReference type="PANTHER" id="PTHR43326:SF1">
    <property type="entry name" value="METHIONINE--TRNA LIGASE, MITOCHONDRIAL"/>
    <property type="match status" value="1"/>
</dbReference>
<dbReference type="InterPro" id="IPR023457">
    <property type="entry name" value="Met-tRNA_synth_2"/>
</dbReference>
<evidence type="ECO:0000313" key="12">
    <source>
        <dbReference type="Proteomes" id="UP001465976"/>
    </source>
</evidence>
<dbReference type="InterPro" id="IPR014758">
    <property type="entry name" value="Met-tRNA_synth"/>
</dbReference>
<dbReference type="Proteomes" id="UP001465976">
    <property type="component" value="Unassembled WGS sequence"/>
</dbReference>
<keyword evidence="3 9" id="KW-0436">Ligase</keyword>
<evidence type="ECO:0000256" key="1">
    <source>
        <dbReference type="ARBA" id="ARBA00005594"/>
    </source>
</evidence>
<keyword evidence="7 9" id="KW-0030">Aminoacyl-tRNA synthetase</keyword>
<comment type="similarity">
    <text evidence="1 9">Belongs to the class-I aminoacyl-tRNA synthetase family.</text>
</comment>
<sequence length="567" mass="64099">MLGRLNLLRGSCFRSFSTQATSASTKPKPWYTTTPIFYPNAAPHIGHLYSLVTADIFARYQRLKSPSTEVRFVTGTDEHGLKIQKAALAKQKDPRAFCDEISQHFRRLTEVADISHTTFIRTSEERHLNAVHHIWRELDAKNLIYKGSYSGWYSITDECFYTDSQVVEVPADATSPTPRMISKETGSTVEHSEETNYMFRLSEFQKPLLSHYQASPDAIYPGHYRDDIIRALESEPLEDISISRPRSRLSWGIPVPGDSEHTVYVWMDALISYLTGIGYPWKNGEQNVAWPVDVQVIGKDIVRFHAIYLPAILLALGLPIQNRILAHAHWTSSQKKMSKSLGNTTDPFQAIEEFGIDSVRYYLAKVGGRFVDDVDWSHDQLSKHDKELQSLLGNFFLRATSAKIRNPVIKAIEQGVDPFPEGIREDLPDSLKMWEPLRMSLVALPYKVMENLDNLRVAEALENIVETLRLANKGLTEAAPWSKDAGVMEITYSYGLSLLTLKTVGMLLQPFTPGVAGRLLDALMIEKGKRWVNGWDDEVLGDALPDEVLYMDPVRLFDAKPKAKLSV</sequence>
<reference evidence="11 12" key="1">
    <citation type="submission" date="2024-02" db="EMBL/GenBank/DDBJ databases">
        <title>A draft genome for the cacao thread blight pathogen Marasmius crinis-equi.</title>
        <authorList>
            <person name="Cohen S.P."/>
            <person name="Baruah I.K."/>
            <person name="Amoako-Attah I."/>
            <person name="Bukari Y."/>
            <person name="Meinhardt L.W."/>
            <person name="Bailey B.A."/>
        </authorList>
    </citation>
    <scope>NUCLEOTIDE SEQUENCE [LARGE SCALE GENOMIC DNA]</scope>
    <source>
        <strain evidence="11 12">GH-76</strain>
    </source>
</reference>
<dbReference type="PANTHER" id="PTHR43326">
    <property type="entry name" value="METHIONYL-TRNA SYNTHETASE"/>
    <property type="match status" value="1"/>
</dbReference>
<proteinExistence type="inferred from homology"/>
<dbReference type="InterPro" id="IPR001412">
    <property type="entry name" value="aa-tRNA-synth_I_CS"/>
</dbReference>
<keyword evidence="4 9" id="KW-0547">Nucleotide-binding</keyword>
<evidence type="ECO:0000313" key="11">
    <source>
        <dbReference type="EMBL" id="KAL0569397.1"/>
    </source>
</evidence>
<name>A0ABR3F2H7_9AGAR</name>
<dbReference type="SUPFAM" id="SSF52374">
    <property type="entry name" value="Nucleotidylyl transferase"/>
    <property type="match status" value="1"/>
</dbReference>
<organism evidence="11 12">
    <name type="scientific">Marasmius crinis-equi</name>
    <dbReference type="NCBI Taxonomy" id="585013"/>
    <lineage>
        <taxon>Eukaryota</taxon>
        <taxon>Fungi</taxon>
        <taxon>Dikarya</taxon>
        <taxon>Basidiomycota</taxon>
        <taxon>Agaricomycotina</taxon>
        <taxon>Agaricomycetes</taxon>
        <taxon>Agaricomycetidae</taxon>
        <taxon>Agaricales</taxon>
        <taxon>Marasmiineae</taxon>
        <taxon>Marasmiaceae</taxon>
        <taxon>Marasmius</taxon>
    </lineage>
</organism>
<gene>
    <name evidence="11" type="primary">MSM1</name>
    <name evidence="11" type="ORF">V5O48_012575</name>
</gene>
<evidence type="ECO:0000256" key="7">
    <source>
        <dbReference type="ARBA" id="ARBA00023146"/>
    </source>
</evidence>
<evidence type="ECO:0000256" key="4">
    <source>
        <dbReference type="ARBA" id="ARBA00022741"/>
    </source>
</evidence>
<dbReference type="PRINTS" id="PR01041">
    <property type="entry name" value="TRNASYNTHMET"/>
</dbReference>
<evidence type="ECO:0000256" key="3">
    <source>
        <dbReference type="ARBA" id="ARBA00022598"/>
    </source>
</evidence>
<dbReference type="Gene3D" id="1.10.730.10">
    <property type="entry name" value="Isoleucyl-tRNA Synthetase, Domain 1"/>
    <property type="match status" value="1"/>
</dbReference>
<evidence type="ECO:0000259" key="10">
    <source>
        <dbReference type="Pfam" id="PF09334"/>
    </source>
</evidence>
<evidence type="ECO:0000256" key="5">
    <source>
        <dbReference type="ARBA" id="ARBA00022840"/>
    </source>
</evidence>
<dbReference type="GO" id="GO:0004825">
    <property type="term" value="F:methionine-tRNA ligase activity"/>
    <property type="evidence" value="ECO:0007669"/>
    <property type="project" value="UniProtKB-EC"/>
</dbReference>
<feature type="domain" description="Methionyl/Leucyl tRNA synthetase" evidence="10">
    <location>
        <begin position="31"/>
        <end position="399"/>
    </location>
</feature>
<dbReference type="Gene3D" id="3.40.50.620">
    <property type="entry name" value="HUPs"/>
    <property type="match status" value="1"/>
</dbReference>
<evidence type="ECO:0000256" key="2">
    <source>
        <dbReference type="ARBA" id="ARBA00012838"/>
    </source>
</evidence>
<evidence type="ECO:0000256" key="8">
    <source>
        <dbReference type="ARBA" id="ARBA00030904"/>
    </source>
</evidence>
<keyword evidence="6 9" id="KW-0648">Protein biosynthesis</keyword>
<protein>
    <recommendedName>
        <fullName evidence="2">methionine--tRNA ligase</fullName>
        <ecNumber evidence="2">6.1.1.10</ecNumber>
    </recommendedName>
    <alternativeName>
        <fullName evidence="8">Methionyl-tRNA synthetase</fullName>
    </alternativeName>
</protein>
<dbReference type="EMBL" id="JBAHYK010001128">
    <property type="protein sequence ID" value="KAL0569397.1"/>
    <property type="molecule type" value="Genomic_DNA"/>
</dbReference>
<evidence type="ECO:0000256" key="9">
    <source>
        <dbReference type="RuleBase" id="RU363039"/>
    </source>
</evidence>
<keyword evidence="12" id="KW-1185">Reference proteome</keyword>
<keyword evidence="5 9" id="KW-0067">ATP-binding</keyword>
<comment type="caution">
    <text evidence="11">The sequence shown here is derived from an EMBL/GenBank/DDBJ whole genome shotgun (WGS) entry which is preliminary data.</text>
</comment>